<accession>A0AAD5UP82</accession>
<evidence type="ECO:0000313" key="2">
    <source>
        <dbReference type="EMBL" id="KAJ3473789.1"/>
    </source>
</evidence>
<feature type="compositionally biased region" description="Polar residues" evidence="1">
    <location>
        <begin position="1"/>
        <end position="13"/>
    </location>
</feature>
<feature type="compositionally biased region" description="Basic residues" evidence="1">
    <location>
        <begin position="32"/>
        <end position="42"/>
    </location>
</feature>
<feature type="region of interest" description="Disordered" evidence="1">
    <location>
        <begin position="262"/>
        <end position="284"/>
    </location>
</feature>
<feature type="region of interest" description="Disordered" evidence="1">
    <location>
        <begin position="1"/>
        <end position="42"/>
    </location>
</feature>
<dbReference type="Pfam" id="PF20414">
    <property type="entry name" value="DUF6698"/>
    <property type="match status" value="1"/>
</dbReference>
<keyword evidence="3" id="KW-1185">Reference proteome</keyword>
<sequence length="403" mass="46337">MPPSTSLLSSLQEENARLRRQNASRESELRKLKQQHRNPKTNKRVIPHLAGRHFIRIVSMFDSVKAIMDESDRRAELRNGEPPLSDKDIEAQSTLDQCRLMNGHDHFKTHMHELYKIVIDADPDDLMDLYIQIDKAAERARSADIHMLKSQVILWLPDYYNHDITPAIIRDDKSDRGFEHPATADLLIAPDMDWNHPTTRACILAAANGYYIDHNIVPKFCYPKGHVLDVNNTSKHFDNELLYKTWSSIFFSPSAGNAFQLADTTTRSSTQSKHNRKSYSRRDGNADTIQLGEVTTRSIGYSVVMLHHALSDVTTWHDDSEDFSNHQFYNNIIDFFENSQQDICRNREILKRWNKIMFSSRRTSKKYGLSSSSPSVSASTFSSIARQVPHSLTDDDDEIEELD</sequence>
<protein>
    <submittedName>
        <fullName evidence="2">Uncharacterized protein</fullName>
    </submittedName>
</protein>
<dbReference type="Proteomes" id="UP001212997">
    <property type="component" value="Unassembled WGS sequence"/>
</dbReference>
<proteinExistence type="predicted"/>
<comment type="caution">
    <text evidence="2">The sequence shown here is derived from an EMBL/GenBank/DDBJ whole genome shotgun (WGS) entry which is preliminary data.</text>
</comment>
<name>A0AAD5UP82_9APHY</name>
<dbReference type="EMBL" id="JANAWD010001256">
    <property type="protein sequence ID" value="KAJ3473789.1"/>
    <property type="molecule type" value="Genomic_DNA"/>
</dbReference>
<evidence type="ECO:0000256" key="1">
    <source>
        <dbReference type="SAM" id="MobiDB-lite"/>
    </source>
</evidence>
<reference evidence="2" key="1">
    <citation type="submission" date="2022-07" db="EMBL/GenBank/DDBJ databases">
        <title>Genome Sequence of Physisporinus lineatus.</title>
        <authorList>
            <person name="Buettner E."/>
        </authorList>
    </citation>
    <scope>NUCLEOTIDE SEQUENCE</scope>
    <source>
        <strain evidence="2">VT162</strain>
    </source>
</reference>
<organism evidence="2 3">
    <name type="scientific">Meripilus lineatus</name>
    <dbReference type="NCBI Taxonomy" id="2056292"/>
    <lineage>
        <taxon>Eukaryota</taxon>
        <taxon>Fungi</taxon>
        <taxon>Dikarya</taxon>
        <taxon>Basidiomycota</taxon>
        <taxon>Agaricomycotina</taxon>
        <taxon>Agaricomycetes</taxon>
        <taxon>Polyporales</taxon>
        <taxon>Meripilaceae</taxon>
        <taxon>Meripilus</taxon>
    </lineage>
</organism>
<gene>
    <name evidence="2" type="ORF">NLI96_g12822</name>
</gene>
<feature type="compositionally biased region" description="Polar residues" evidence="1">
    <location>
        <begin position="262"/>
        <end position="272"/>
    </location>
</feature>
<dbReference type="AlphaFoldDB" id="A0AAD5UP82"/>
<evidence type="ECO:0000313" key="3">
    <source>
        <dbReference type="Proteomes" id="UP001212997"/>
    </source>
</evidence>
<dbReference type="InterPro" id="IPR046521">
    <property type="entry name" value="DUF6698"/>
</dbReference>